<dbReference type="Proteomes" id="UP001595816">
    <property type="component" value="Unassembled WGS sequence"/>
</dbReference>
<protein>
    <recommendedName>
        <fullName evidence="3">Hemerythrin HHE cation binding domain-containing protein</fullName>
    </recommendedName>
</protein>
<reference evidence="2" key="1">
    <citation type="journal article" date="2019" name="Int. J. Syst. Evol. Microbiol.">
        <title>The Global Catalogue of Microorganisms (GCM) 10K type strain sequencing project: providing services to taxonomists for standard genome sequencing and annotation.</title>
        <authorList>
            <consortium name="The Broad Institute Genomics Platform"/>
            <consortium name="The Broad Institute Genome Sequencing Center for Infectious Disease"/>
            <person name="Wu L."/>
            <person name="Ma J."/>
        </authorList>
    </citation>
    <scope>NUCLEOTIDE SEQUENCE [LARGE SCALE GENOMIC DNA]</scope>
    <source>
        <strain evidence="2">CGMCC 4.7289</strain>
    </source>
</reference>
<keyword evidence="2" id="KW-1185">Reference proteome</keyword>
<accession>A0ABV8M1Z3</accession>
<evidence type="ECO:0000313" key="1">
    <source>
        <dbReference type="EMBL" id="MFC4136598.1"/>
    </source>
</evidence>
<proteinExistence type="predicted"/>
<comment type="caution">
    <text evidence="1">The sequence shown here is derived from an EMBL/GenBank/DDBJ whole genome shotgun (WGS) entry which is preliminary data.</text>
</comment>
<dbReference type="RefSeq" id="WP_253760275.1">
    <property type="nucleotide sequence ID" value="NZ_JAMZDZ010000001.1"/>
</dbReference>
<organism evidence="1 2">
    <name type="scientific">Hamadaea flava</name>
    <dbReference type="NCBI Taxonomy" id="1742688"/>
    <lineage>
        <taxon>Bacteria</taxon>
        <taxon>Bacillati</taxon>
        <taxon>Actinomycetota</taxon>
        <taxon>Actinomycetes</taxon>
        <taxon>Micromonosporales</taxon>
        <taxon>Micromonosporaceae</taxon>
        <taxon>Hamadaea</taxon>
    </lineage>
</organism>
<evidence type="ECO:0008006" key="3">
    <source>
        <dbReference type="Google" id="ProtNLM"/>
    </source>
</evidence>
<gene>
    <name evidence="1" type="ORF">ACFOZ4_38830</name>
</gene>
<sequence>MSYELPLAVGCLAKTVAMPPAGDGWTHRVVAGVQALREELLAHVRDTEGPGGAYAKVLRDAPRLAPGVQALVEDHRAILAALDASPPTEPVDVDRLRDWARDIVEDVSSHRQRGANLLYEAYCTDLGEPG</sequence>
<name>A0ABV8M1Z3_9ACTN</name>
<dbReference type="EMBL" id="JBHSAY010000033">
    <property type="protein sequence ID" value="MFC4136598.1"/>
    <property type="molecule type" value="Genomic_DNA"/>
</dbReference>
<evidence type="ECO:0000313" key="2">
    <source>
        <dbReference type="Proteomes" id="UP001595816"/>
    </source>
</evidence>